<name>A0A562QUF9_9BRAD</name>
<dbReference type="Gene3D" id="3.40.50.2000">
    <property type="entry name" value="Glycogen Phosphorylase B"/>
    <property type="match status" value="1"/>
</dbReference>
<dbReference type="OrthoDB" id="9797795at2"/>
<keyword evidence="4" id="KW-1185">Reference proteome</keyword>
<dbReference type="GO" id="GO:0005829">
    <property type="term" value="C:cytosol"/>
    <property type="evidence" value="ECO:0007669"/>
    <property type="project" value="TreeGrafter"/>
</dbReference>
<dbReference type="GO" id="GO:0008713">
    <property type="term" value="F:ADP-heptose-lipopolysaccharide heptosyltransferase activity"/>
    <property type="evidence" value="ECO:0007669"/>
    <property type="project" value="TreeGrafter"/>
</dbReference>
<dbReference type="Pfam" id="PF01075">
    <property type="entry name" value="Glyco_transf_9"/>
    <property type="match status" value="1"/>
</dbReference>
<dbReference type="PANTHER" id="PTHR30160">
    <property type="entry name" value="TETRAACYLDISACCHARIDE 4'-KINASE-RELATED"/>
    <property type="match status" value="1"/>
</dbReference>
<dbReference type="InterPro" id="IPR002201">
    <property type="entry name" value="Glyco_trans_9"/>
</dbReference>
<reference evidence="3 4" key="1">
    <citation type="journal article" date="2015" name="Stand. Genomic Sci.">
        <title>Genomic Encyclopedia of Bacterial and Archaeal Type Strains, Phase III: the genomes of soil and plant-associated and newly described type strains.</title>
        <authorList>
            <person name="Whitman W.B."/>
            <person name="Woyke T."/>
            <person name="Klenk H.P."/>
            <person name="Zhou Y."/>
            <person name="Lilburn T.G."/>
            <person name="Beck B.J."/>
            <person name="De Vos P."/>
            <person name="Vandamme P."/>
            <person name="Eisen J.A."/>
            <person name="Garrity G."/>
            <person name="Hugenholtz P."/>
            <person name="Kyrpides N.C."/>
        </authorList>
    </citation>
    <scope>NUCLEOTIDE SEQUENCE [LARGE SCALE GENOMIC DNA]</scope>
    <source>
        <strain evidence="3 4">CGMCC 1.10948</strain>
    </source>
</reference>
<dbReference type="AlphaFoldDB" id="A0A562QUF9"/>
<dbReference type="RefSeq" id="WP_145832121.1">
    <property type="nucleotide sequence ID" value="NZ_VLLA01000035.1"/>
</dbReference>
<dbReference type="InterPro" id="IPR051199">
    <property type="entry name" value="LPS_LOS_Heptosyltrfase"/>
</dbReference>
<proteinExistence type="predicted"/>
<sequence length="321" mass="35651">MNTAKSDEATFGRIPVVFFGNGLGDNLLALPAVRALCAGFEGRARLVLQSGPHQFLFDGLPVASSVFLKMWTITRNGLEFDTRPALKTLEGCDTFISLAEWKSSSLNRLRSACQAKVTIGFMNDSDVQLPNLHVDHQFDFMFSIPRHIFPHLTIDQFSGPIRFPWNVCGAGEEIVRCFENKVIVGLHPESSEPNKSCAPELTERLVRDLLKLRADLAVCVFAQGPEYSTLKAISERLVVFNYLPFDLAAYLVSRMNLFIGVDSCFLHVCDLCRVPGVGLFGPTESKLWGFRFSTHVHICSRSLAQMEAGHVIEAASGLIRR</sequence>
<comment type="caution">
    <text evidence="3">The sequence shown here is derived from an EMBL/GenBank/DDBJ whole genome shotgun (WGS) entry which is preliminary data.</text>
</comment>
<dbReference type="Proteomes" id="UP000316291">
    <property type="component" value="Unassembled WGS sequence"/>
</dbReference>
<gene>
    <name evidence="3" type="ORF">IQ16_07761</name>
</gene>
<keyword evidence="1" id="KW-0328">Glycosyltransferase</keyword>
<evidence type="ECO:0000313" key="3">
    <source>
        <dbReference type="EMBL" id="TWI60263.1"/>
    </source>
</evidence>
<organism evidence="3 4">
    <name type="scientific">Bradyrhizobium huanghuaihaiense</name>
    <dbReference type="NCBI Taxonomy" id="990078"/>
    <lineage>
        <taxon>Bacteria</taxon>
        <taxon>Pseudomonadati</taxon>
        <taxon>Pseudomonadota</taxon>
        <taxon>Alphaproteobacteria</taxon>
        <taxon>Hyphomicrobiales</taxon>
        <taxon>Nitrobacteraceae</taxon>
        <taxon>Bradyrhizobium</taxon>
    </lineage>
</organism>
<dbReference type="GO" id="GO:0009244">
    <property type="term" value="P:lipopolysaccharide core region biosynthetic process"/>
    <property type="evidence" value="ECO:0007669"/>
    <property type="project" value="TreeGrafter"/>
</dbReference>
<evidence type="ECO:0000313" key="4">
    <source>
        <dbReference type="Proteomes" id="UP000316291"/>
    </source>
</evidence>
<dbReference type="SUPFAM" id="SSF53756">
    <property type="entry name" value="UDP-Glycosyltransferase/glycogen phosphorylase"/>
    <property type="match status" value="1"/>
</dbReference>
<accession>A0A562QUF9</accession>
<evidence type="ECO:0000256" key="2">
    <source>
        <dbReference type="ARBA" id="ARBA00022679"/>
    </source>
</evidence>
<protein>
    <submittedName>
        <fullName evidence="3">ADP-heptose:LPS heptosyltransferase</fullName>
    </submittedName>
</protein>
<dbReference type="EMBL" id="VLLA01000035">
    <property type="protein sequence ID" value="TWI60263.1"/>
    <property type="molecule type" value="Genomic_DNA"/>
</dbReference>
<keyword evidence="2 3" id="KW-0808">Transferase</keyword>
<evidence type="ECO:0000256" key="1">
    <source>
        <dbReference type="ARBA" id="ARBA00022676"/>
    </source>
</evidence>